<accession>A0A2H6KDA2</accession>
<proteinExistence type="predicted"/>
<comment type="caution">
    <text evidence="2">The sequence shown here is derived from an EMBL/GenBank/DDBJ whole genome shotgun (WGS) entry which is preliminary data.</text>
</comment>
<evidence type="ECO:0000313" key="3">
    <source>
        <dbReference type="Proteomes" id="UP000236319"/>
    </source>
</evidence>
<feature type="signal peptide" evidence="1">
    <location>
        <begin position="1"/>
        <end position="16"/>
    </location>
</feature>
<sequence>MIWLLGILDHFLLLLAHHPVNQPLLPGRFRLNVALNTIEHLVEHTRHTDEHIRLQRLHVVLHVANIARVVTNTAPVGGSVVLNETLVNVRQRQIAEHGVSVEDAQAVAAGEDTVRQSGERPVCVNGAFRNATRAGRVNNGGHMGTLALRKGHYGLPVFVDKVIHQECLKAEGLGEAFFVGVQFFEQDHPLQTRYLIP</sequence>
<evidence type="ECO:0000256" key="1">
    <source>
        <dbReference type="SAM" id="SignalP"/>
    </source>
</evidence>
<keyword evidence="1" id="KW-0732">Signal</keyword>
<dbReference type="Proteomes" id="UP000236319">
    <property type="component" value="Unassembled WGS sequence"/>
</dbReference>
<evidence type="ECO:0000313" key="2">
    <source>
        <dbReference type="EMBL" id="GBE60978.1"/>
    </source>
</evidence>
<organism evidence="2 3">
    <name type="scientific">Babesia ovata</name>
    <dbReference type="NCBI Taxonomy" id="189622"/>
    <lineage>
        <taxon>Eukaryota</taxon>
        <taxon>Sar</taxon>
        <taxon>Alveolata</taxon>
        <taxon>Apicomplexa</taxon>
        <taxon>Aconoidasida</taxon>
        <taxon>Piroplasmida</taxon>
        <taxon>Babesiidae</taxon>
        <taxon>Babesia</taxon>
    </lineage>
</organism>
<keyword evidence="3" id="KW-1185">Reference proteome</keyword>
<gene>
    <name evidence="2" type="ORF">BOVATA_024710</name>
</gene>
<dbReference type="EMBL" id="BDSA01000002">
    <property type="protein sequence ID" value="GBE60978.1"/>
    <property type="molecule type" value="Genomic_DNA"/>
</dbReference>
<reference evidence="2 3" key="1">
    <citation type="journal article" date="2017" name="BMC Genomics">
        <title>Whole-genome assembly of Babesia ovata and comparative genomics between closely related pathogens.</title>
        <authorList>
            <person name="Yamagishi J."/>
            <person name="Asada M."/>
            <person name="Hakimi H."/>
            <person name="Tanaka T.Q."/>
            <person name="Sugimoto C."/>
            <person name="Kawazu S."/>
        </authorList>
    </citation>
    <scope>NUCLEOTIDE SEQUENCE [LARGE SCALE GENOMIC DNA]</scope>
    <source>
        <strain evidence="2 3">Miyake</strain>
    </source>
</reference>
<feature type="chain" id="PRO_5014124887" evidence="1">
    <location>
        <begin position="17"/>
        <end position="197"/>
    </location>
</feature>
<dbReference type="AlphaFoldDB" id="A0A2H6KDA2"/>
<protein>
    <submittedName>
        <fullName evidence="2">Peptidase M15, putative</fullName>
    </submittedName>
</protein>
<dbReference type="VEuPathDB" id="PiroplasmaDB:BOVATA_024710"/>
<dbReference type="GeneID" id="39874748"/>
<name>A0A2H6KDA2_9APIC</name>
<dbReference type="RefSeq" id="XP_028867221.1">
    <property type="nucleotide sequence ID" value="XM_029011388.1"/>
</dbReference>